<evidence type="ECO:0000313" key="3">
    <source>
        <dbReference type="EMBL" id="KAJ8028938.1"/>
    </source>
</evidence>
<feature type="region of interest" description="Disordered" evidence="1">
    <location>
        <begin position="353"/>
        <end position="376"/>
    </location>
</feature>
<feature type="compositionally biased region" description="Low complexity" evidence="1">
    <location>
        <begin position="250"/>
        <end position="264"/>
    </location>
</feature>
<accession>A0A9Q1BLJ5</accession>
<keyword evidence="4" id="KW-1185">Reference proteome</keyword>
<protein>
    <submittedName>
        <fullName evidence="3">Uncharacterized protein</fullName>
    </submittedName>
</protein>
<evidence type="ECO:0000256" key="1">
    <source>
        <dbReference type="SAM" id="MobiDB-lite"/>
    </source>
</evidence>
<evidence type="ECO:0000256" key="2">
    <source>
        <dbReference type="SAM" id="Phobius"/>
    </source>
</evidence>
<feature type="compositionally biased region" description="Basic and acidic residues" evidence="1">
    <location>
        <begin position="362"/>
        <end position="375"/>
    </location>
</feature>
<feature type="region of interest" description="Disordered" evidence="1">
    <location>
        <begin position="151"/>
        <end position="175"/>
    </location>
</feature>
<sequence>MIVTSHQRWNCPFVGKCLTKWFVLSIFALMYSLHARGCTDSLHNVGDNVQLNCSVSGDISGSPLCRDASSFQYQNCQPDKYCVKFDNATKSIIFTIASATENNFTKYQCGARFSATAKVNLSCCFNLIQVSINSSPDSAVTSLSYTTTMTTKETSQEETNTSISTIQPNISDSNTPSTGCVNKIELKNQTPYKDICTKERVSYDRLNLTAKCLERLMKGNGNKFVTFNVQHEDRGCKVTCYYSNSSCEVTSPGSRSSEGSPTSSYKTTDQGVTIYRTTGQSHNVLSNSQSTENSDTPIVYIIMYILCGVMFALVVLIVGLCFYLFSDKKPHQNSIYSHTLGDIKPTQIELYAQNSSTSNSNYERERNENRDEKNFSDQILASETSGWEDNVAYETCTNVTEEGDYADVNDKHSFKEEDETTLSETEKRNRKAPSNSNSNLYECVIDKGE</sequence>
<dbReference type="Proteomes" id="UP001152320">
    <property type="component" value="Chromosome 14"/>
</dbReference>
<dbReference type="AlphaFoldDB" id="A0A9Q1BLJ5"/>
<proteinExistence type="predicted"/>
<feature type="compositionally biased region" description="Polar residues" evidence="1">
    <location>
        <begin position="160"/>
        <end position="175"/>
    </location>
</feature>
<organism evidence="3 4">
    <name type="scientific">Holothuria leucospilota</name>
    <name type="common">Black long sea cucumber</name>
    <name type="synonym">Mertensiothuria leucospilota</name>
    <dbReference type="NCBI Taxonomy" id="206669"/>
    <lineage>
        <taxon>Eukaryota</taxon>
        <taxon>Metazoa</taxon>
        <taxon>Echinodermata</taxon>
        <taxon>Eleutherozoa</taxon>
        <taxon>Echinozoa</taxon>
        <taxon>Holothuroidea</taxon>
        <taxon>Aspidochirotacea</taxon>
        <taxon>Aspidochirotida</taxon>
        <taxon>Holothuriidae</taxon>
        <taxon>Holothuria</taxon>
    </lineage>
</organism>
<keyword evidence="2" id="KW-0812">Transmembrane</keyword>
<keyword evidence="2" id="KW-1133">Transmembrane helix</keyword>
<comment type="caution">
    <text evidence="3">The sequence shown here is derived from an EMBL/GenBank/DDBJ whole genome shotgun (WGS) entry which is preliminary data.</text>
</comment>
<gene>
    <name evidence="3" type="ORF">HOLleu_28199</name>
</gene>
<name>A0A9Q1BLJ5_HOLLE</name>
<keyword evidence="2" id="KW-0472">Membrane</keyword>
<evidence type="ECO:0000313" key="4">
    <source>
        <dbReference type="Proteomes" id="UP001152320"/>
    </source>
</evidence>
<feature type="region of interest" description="Disordered" evidence="1">
    <location>
        <begin position="407"/>
        <end position="449"/>
    </location>
</feature>
<dbReference type="EMBL" id="JAIZAY010000014">
    <property type="protein sequence ID" value="KAJ8028938.1"/>
    <property type="molecule type" value="Genomic_DNA"/>
</dbReference>
<reference evidence="3" key="1">
    <citation type="submission" date="2021-10" db="EMBL/GenBank/DDBJ databases">
        <title>Tropical sea cucumber genome reveals ecological adaptation and Cuvierian tubules defense mechanism.</title>
        <authorList>
            <person name="Chen T."/>
        </authorList>
    </citation>
    <scope>NUCLEOTIDE SEQUENCE</scope>
    <source>
        <strain evidence="3">Nanhai2018</strain>
        <tissue evidence="3">Muscle</tissue>
    </source>
</reference>
<feature type="transmembrane region" description="Helical" evidence="2">
    <location>
        <begin position="298"/>
        <end position="325"/>
    </location>
</feature>
<feature type="region of interest" description="Disordered" evidence="1">
    <location>
        <begin position="248"/>
        <end position="268"/>
    </location>
</feature>